<dbReference type="PANTHER" id="PTHR43072">
    <property type="entry name" value="N-ACETYLTRANSFERASE"/>
    <property type="match status" value="1"/>
</dbReference>
<keyword evidence="1 5" id="KW-0808">Transferase</keyword>
<feature type="domain" description="N-acetyltransferase" evidence="3">
    <location>
        <begin position="3"/>
        <end position="155"/>
    </location>
</feature>
<dbReference type="GO" id="GO:0102971">
    <property type="term" value="F:phosphinothricin N-acetyltransferase activity"/>
    <property type="evidence" value="ECO:0007669"/>
    <property type="project" value="UniProtKB-EC"/>
</dbReference>
<dbReference type="InterPro" id="IPR016181">
    <property type="entry name" value="Acyl_CoA_acyltransferase"/>
</dbReference>
<dbReference type="Proteomes" id="UP000054820">
    <property type="component" value="Unassembled WGS sequence"/>
</dbReference>
<proteinExistence type="predicted"/>
<reference evidence="4 6" key="1">
    <citation type="submission" date="2015-11" db="EMBL/GenBank/DDBJ databases">
        <title>Genomic analysis of 38 Legionella species identifies large and diverse effector repertoires.</title>
        <authorList>
            <person name="Burstein D."/>
            <person name="Amaro F."/>
            <person name="Zusman T."/>
            <person name="Lifshitz Z."/>
            <person name="Cohen O."/>
            <person name="Gilbert J.A."/>
            <person name="Pupko T."/>
            <person name="Shuman H.A."/>
            <person name="Segal G."/>
        </authorList>
    </citation>
    <scope>NUCLEOTIDE SEQUENCE [LARGE SCALE GENOMIC DNA]</scope>
    <source>
        <strain evidence="4 6">SC-18-C9</strain>
    </source>
</reference>
<dbReference type="EMBL" id="LNYZ01000038">
    <property type="protein sequence ID" value="KTD70642.1"/>
    <property type="molecule type" value="Genomic_DNA"/>
</dbReference>
<evidence type="ECO:0000313" key="4">
    <source>
        <dbReference type="EMBL" id="KTD70642.1"/>
    </source>
</evidence>
<evidence type="ECO:0000256" key="1">
    <source>
        <dbReference type="ARBA" id="ARBA00022679"/>
    </source>
</evidence>
<evidence type="ECO:0000256" key="2">
    <source>
        <dbReference type="ARBA" id="ARBA00023315"/>
    </source>
</evidence>
<dbReference type="Pfam" id="PF13420">
    <property type="entry name" value="Acetyltransf_4"/>
    <property type="match status" value="1"/>
</dbReference>
<reference evidence="5 7" key="2">
    <citation type="submission" date="2018-06" db="EMBL/GenBank/DDBJ databases">
        <authorList>
            <consortium name="Pathogen Informatics"/>
            <person name="Doyle S."/>
        </authorList>
    </citation>
    <scope>NUCLEOTIDE SEQUENCE [LARGE SCALE GENOMIC DNA]</scope>
    <source>
        <strain evidence="5 7">NCTC11991</strain>
    </source>
</reference>
<name>A0A378PGB7_9GAMM</name>
<organism evidence="5 7">
    <name type="scientific">Legionella steigerwaltii</name>
    <dbReference type="NCBI Taxonomy" id="460"/>
    <lineage>
        <taxon>Bacteria</taxon>
        <taxon>Pseudomonadati</taxon>
        <taxon>Pseudomonadota</taxon>
        <taxon>Gammaproteobacteria</taxon>
        <taxon>Legionellales</taxon>
        <taxon>Legionellaceae</taxon>
        <taxon>Legionella</taxon>
    </lineage>
</organism>
<dbReference type="OrthoDB" id="5459937at2"/>
<dbReference type="AlphaFoldDB" id="A0A378PGB7"/>
<dbReference type="PANTHER" id="PTHR43072:SF23">
    <property type="entry name" value="UPF0039 PROTEIN C11D3.02C"/>
    <property type="match status" value="1"/>
</dbReference>
<dbReference type="PROSITE" id="PS51186">
    <property type="entry name" value="GNAT"/>
    <property type="match status" value="1"/>
</dbReference>
<sequence>MTTTIRTMLSSDWNEVKNIYLEGIATQNATFQTAAPKWHEWDKTHLTICRFVATSTQMMGRAMLSPISNRCVYSGVAEVSVYVSKYNQNQGIGSLLLSKVISESEKNKIWTLEAGIFPENSASLILHKKLGFREIGFREKLGQLNGVWRDVILLERRSKLF</sequence>
<evidence type="ECO:0000313" key="7">
    <source>
        <dbReference type="Proteomes" id="UP000255110"/>
    </source>
</evidence>
<dbReference type="EMBL" id="UGOY01000002">
    <property type="protein sequence ID" value="STY85831.1"/>
    <property type="molecule type" value="Genomic_DNA"/>
</dbReference>
<evidence type="ECO:0000313" key="6">
    <source>
        <dbReference type="Proteomes" id="UP000054820"/>
    </source>
</evidence>
<accession>A0A378PGB7</accession>
<dbReference type="SUPFAM" id="SSF55729">
    <property type="entry name" value="Acyl-CoA N-acyltransferases (Nat)"/>
    <property type="match status" value="1"/>
</dbReference>
<dbReference type="InterPro" id="IPR000182">
    <property type="entry name" value="GNAT_dom"/>
</dbReference>
<evidence type="ECO:0000259" key="3">
    <source>
        <dbReference type="PROSITE" id="PS51186"/>
    </source>
</evidence>
<dbReference type="STRING" id="460.Lstg_3127"/>
<dbReference type="Gene3D" id="3.40.630.30">
    <property type="match status" value="1"/>
</dbReference>
<gene>
    <name evidence="5" type="primary">pat</name>
    <name evidence="4" type="ORF">Lstg_3127</name>
    <name evidence="5" type="ORF">NCTC11991_03351</name>
</gene>
<dbReference type="Proteomes" id="UP000255110">
    <property type="component" value="Unassembled WGS sequence"/>
</dbReference>
<keyword evidence="6" id="KW-1185">Reference proteome</keyword>
<protein>
    <submittedName>
        <fullName evidence="5">Phosphinothricin N-acetyltransferase</fullName>
        <ecNumber evidence="5">2.3.1.183</ecNumber>
    </submittedName>
</protein>
<evidence type="ECO:0000313" key="5">
    <source>
        <dbReference type="EMBL" id="STY85831.1"/>
    </source>
</evidence>
<dbReference type="RefSeq" id="WP_058478578.1">
    <property type="nucleotide sequence ID" value="NZ_CAAAIO010000006.1"/>
</dbReference>
<keyword evidence="2 5" id="KW-0012">Acyltransferase</keyword>
<dbReference type="EC" id="2.3.1.183" evidence="5"/>